<feature type="transmembrane region" description="Helical" evidence="1">
    <location>
        <begin position="12"/>
        <end position="32"/>
    </location>
</feature>
<accession>A0A3A9AM41</accession>
<feature type="transmembrane region" description="Helical" evidence="1">
    <location>
        <begin position="172"/>
        <end position="191"/>
    </location>
</feature>
<dbReference type="RefSeq" id="WP_120468182.1">
    <property type="nucleotide sequence ID" value="NZ_RAYQ01000005.1"/>
</dbReference>
<dbReference type="Proteomes" id="UP000280696">
    <property type="component" value="Unassembled WGS sequence"/>
</dbReference>
<keyword evidence="3" id="KW-1185">Reference proteome</keyword>
<dbReference type="Pfam" id="PF04018">
    <property type="entry name" value="VCA0040-like"/>
    <property type="match status" value="1"/>
</dbReference>
<dbReference type="EMBL" id="RAYQ01000005">
    <property type="protein sequence ID" value="RKI92419.1"/>
    <property type="molecule type" value="Genomic_DNA"/>
</dbReference>
<reference evidence="2 3" key="1">
    <citation type="submission" date="2018-09" db="EMBL/GenBank/DDBJ databases">
        <title>Murine metabolic-syndrome-specific gut microbial biobank.</title>
        <authorList>
            <person name="Liu C."/>
        </authorList>
    </citation>
    <scope>NUCLEOTIDE SEQUENCE [LARGE SCALE GENOMIC DNA]</scope>
    <source>
        <strain evidence="2 3">0.1xD8-82</strain>
    </source>
</reference>
<feature type="transmembrane region" description="Helical" evidence="1">
    <location>
        <begin position="110"/>
        <end position="127"/>
    </location>
</feature>
<feature type="transmembrane region" description="Helical" evidence="1">
    <location>
        <begin position="197"/>
        <end position="219"/>
    </location>
</feature>
<feature type="transmembrane region" description="Helical" evidence="1">
    <location>
        <begin position="139"/>
        <end position="160"/>
    </location>
</feature>
<evidence type="ECO:0000313" key="2">
    <source>
        <dbReference type="EMBL" id="RKI92419.1"/>
    </source>
</evidence>
<feature type="transmembrane region" description="Helical" evidence="1">
    <location>
        <begin position="231"/>
        <end position="251"/>
    </location>
</feature>
<organism evidence="2 3">
    <name type="scientific">Parablautia intestinalis</name>
    <dbReference type="NCBI Taxonomy" id="2320100"/>
    <lineage>
        <taxon>Bacteria</taxon>
        <taxon>Bacillati</taxon>
        <taxon>Bacillota</taxon>
        <taxon>Clostridia</taxon>
        <taxon>Lachnospirales</taxon>
        <taxon>Lachnospiraceae</taxon>
        <taxon>Parablautia</taxon>
    </lineage>
</organism>
<keyword evidence="1" id="KW-1133">Transmembrane helix</keyword>
<name>A0A3A9AM41_9FIRM</name>
<evidence type="ECO:0000256" key="1">
    <source>
        <dbReference type="SAM" id="Phobius"/>
    </source>
</evidence>
<sequence length="281" mass="29595">MIKNILKGIVMGTANIIPGVSGGTMAVSMGIYDKLIHSVTHLLKDFKESLKFLIPIAVGMGIALVGLSFIIEPAFEHFPLQTNCLFIGLIVGGLPAVCKKVKGKGIKVSYVLPFLIFFAIVVGMAAIGEKEGAAADLSFSLWSVIKLFVVGVIASATMVIPGVSGSMMLLLIGYYNPIVASIKNFVTALVSLDMARIMQGCGVLVPMGIGIVVGVFAIAKLIEIIFEKFPIQAYWAIIGLIVASPFAIFLLGEVGTVTALSIVVSVLTFGIGFLIAMKLGE</sequence>
<keyword evidence="1" id="KW-0812">Transmembrane</keyword>
<dbReference type="OrthoDB" id="9793746at2"/>
<dbReference type="PANTHER" id="PTHR37308:SF1">
    <property type="entry name" value="POLYPRENYL-PHOSPHATE TRANSPORTER"/>
    <property type="match status" value="1"/>
</dbReference>
<dbReference type="AlphaFoldDB" id="A0A3A9AM41"/>
<protein>
    <submittedName>
        <fullName evidence="2">DUF368 domain-containing protein</fullName>
    </submittedName>
</protein>
<gene>
    <name evidence="2" type="ORF">D7V94_07050</name>
</gene>
<comment type="caution">
    <text evidence="2">The sequence shown here is derived from an EMBL/GenBank/DDBJ whole genome shotgun (WGS) entry which is preliminary data.</text>
</comment>
<dbReference type="InterPro" id="IPR007163">
    <property type="entry name" value="VCA0040-like"/>
</dbReference>
<feature type="transmembrane region" description="Helical" evidence="1">
    <location>
        <begin position="52"/>
        <end position="71"/>
    </location>
</feature>
<proteinExistence type="predicted"/>
<evidence type="ECO:0000313" key="3">
    <source>
        <dbReference type="Proteomes" id="UP000280696"/>
    </source>
</evidence>
<dbReference type="PANTHER" id="PTHR37308">
    <property type="entry name" value="INTEGRAL MEMBRANE PROTEIN"/>
    <property type="match status" value="1"/>
</dbReference>
<keyword evidence="1" id="KW-0472">Membrane</keyword>
<feature type="transmembrane region" description="Helical" evidence="1">
    <location>
        <begin position="257"/>
        <end position="277"/>
    </location>
</feature>
<feature type="transmembrane region" description="Helical" evidence="1">
    <location>
        <begin position="77"/>
        <end position="98"/>
    </location>
</feature>